<evidence type="ECO:0000313" key="2">
    <source>
        <dbReference type="EMBL" id="KAF6019293.1"/>
    </source>
</evidence>
<proteinExistence type="predicted"/>
<comment type="caution">
    <text evidence="2">The sequence shown here is derived from an EMBL/GenBank/DDBJ whole genome shotgun (WGS) entry which is preliminary data.</text>
</comment>
<gene>
    <name evidence="2" type="ORF">EB796_022382</name>
</gene>
<keyword evidence="1" id="KW-0732">Signal</keyword>
<name>A0A7J7IZE6_BUGNE</name>
<organism evidence="2 3">
    <name type="scientific">Bugula neritina</name>
    <name type="common">Brown bryozoan</name>
    <name type="synonym">Sertularia neritina</name>
    <dbReference type="NCBI Taxonomy" id="10212"/>
    <lineage>
        <taxon>Eukaryota</taxon>
        <taxon>Metazoa</taxon>
        <taxon>Spiralia</taxon>
        <taxon>Lophotrochozoa</taxon>
        <taxon>Bryozoa</taxon>
        <taxon>Gymnolaemata</taxon>
        <taxon>Cheilostomatida</taxon>
        <taxon>Flustrina</taxon>
        <taxon>Buguloidea</taxon>
        <taxon>Bugulidae</taxon>
        <taxon>Bugula</taxon>
    </lineage>
</organism>
<feature type="signal peptide" evidence="1">
    <location>
        <begin position="1"/>
        <end position="15"/>
    </location>
</feature>
<dbReference type="AlphaFoldDB" id="A0A7J7IZE6"/>
<sequence>MFIVTFMSLLVAAWGASQLDVKSISGSVSYSNYAVGNLIDGDYVSTFCTKDVSIDCRYVNLMLCSRTYRHNTYNTSKHIILVYCRHMQYFLVFVKQNSWNHNNLGNTNFYRLII</sequence>
<dbReference type="Proteomes" id="UP000593567">
    <property type="component" value="Unassembled WGS sequence"/>
</dbReference>
<evidence type="ECO:0000256" key="1">
    <source>
        <dbReference type="SAM" id="SignalP"/>
    </source>
</evidence>
<accession>A0A7J7IZE6</accession>
<protein>
    <submittedName>
        <fullName evidence="2">Uncharacterized protein</fullName>
    </submittedName>
</protein>
<evidence type="ECO:0000313" key="3">
    <source>
        <dbReference type="Proteomes" id="UP000593567"/>
    </source>
</evidence>
<keyword evidence="3" id="KW-1185">Reference proteome</keyword>
<dbReference type="EMBL" id="VXIV02003241">
    <property type="protein sequence ID" value="KAF6019293.1"/>
    <property type="molecule type" value="Genomic_DNA"/>
</dbReference>
<reference evidence="2" key="1">
    <citation type="submission" date="2020-06" db="EMBL/GenBank/DDBJ databases">
        <title>Draft genome of Bugula neritina, a colonial animal packing powerful symbionts and potential medicines.</title>
        <authorList>
            <person name="Rayko M."/>
        </authorList>
    </citation>
    <scope>NUCLEOTIDE SEQUENCE [LARGE SCALE GENOMIC DNA]</scope>
    <source>
        <strain evidence="2">Kwan_BN1</strain>
    </source>
</reference>
<feature type="chain" id="PRO_5029643977" evidence="1">
    <location>
        <begin position="16"/>
        <end position="114"/>
    </location>
</feature>